<dbReference type="InterPro" id="IPR013130">
    <property type="entry name" value="Fe3_Rdtase_TM_dom"/>
</dbReference>
<feature type="transmembrane region" description="Helical" evidence="6">
    <location>
        <begin position="95"/>
        <end position="120"/>
    </location>
</feature>
<evidence type="ECO:0000256" key="3">
    <source>
        <dbReference type="ARBA" id="ARBA00022989"/>
    </source>
</evidence>
<comment type="subcellular location">
    <subcellularLocation>
        <location evidence="1">Membrane</location>
        <topology evidence="1">Multi-pass membrane protein</topology>
    </subcellularLocation>
</comment>
<evidence type="ECO:0000256" key="6">
    <source>
        <dbReference type="SAM" id="Phobius"/>
    </source>
</evidence>
<evidence type="ECO:0000313" key="9">
    <source>
        <dbReference type="Proteomes" id="UP001597365"/>
    </source>
</evidence>
<keyword evidence="4 6" id="KW-0472">Membrane</keyword>
<name>A0ABW4PSS0_9ACTN</name>
<keyword evidence="9" id="KW-1185">Reference proteome</keyword>
<feature type="transmembrane region" description="Helical" evidence="6">
    <location>
        <begin position="304"/>
        <end position="323"/>
    </location>
</feature>
<feature type="transmembrane region" description="Helical" evidence="6">
    <location>
        <begin position="343"/>
        <end position="361"/>
    </location>
</feature>
<evidence type="ECO:0000259" key="7">
    <source>
        <dbReference type="Pfam" id="PF01794"/>
    </source>
</evidence>
<feature type="compositionally biased region" description="Low complexity" evidence="5">
    <location>
        <begin position="370"/>
        <end position="387"/>
    </location>
</feature>
<keyword evidence="2 6" id="KW-0812">Transmembrane</keyword>
<evidence type="ECO:0000256" key="5">
    <source>
        <dbReference type="SAM" id="MobiDB-lite"/>
    </source>
</evidence>
<gene>
    <name evidence="8" type="ORF">ACFSJS_27450</name>
</gene>
<evidence type="ECO:0000256" key="2">
    <source>
        <dbReference type="ARBA" id="ARBA00022692"/>
    </source>
</evidence>
<keyword evidence="3 6" id="KW-1133">Transmembrane helix</keyword>
<accession>A0ABW4PSS0</accession>
<feature type="region of interest" description="Disordered" evidence="5">
    <location>
        <begin position="370"/>
        <end position="393"/>
    </location>
</feature>
<feature type="transmembrane region" description="Helical" evidence="6">
    <location>
        <begin position="141"/>
        <end position="160"/>
    </location>
</feature>
<feature type="transmembrane region" description="Helical" evidence="6">
    <location>
        <begin position="260"/>
        <end position="278"/>
    </location>
</feature>
<protein>
    <submittedName>
        <fullName evidence="8">Ferric reductase-like transmembrane domain-containing protein</fullName>
    </submittedName>
</protein>
<dbReference type="Proteomes" id="UP001597365">
    <property type="component" value="Unassembled WGS sequence"/>
</dbReference>
<comment type="caution">
    <text evidence="8">The sequence shown here is derived from an EMBL/GenBank/DDBJ whole genome shotgun (WGS) entry which is preliminary data.</text>
</comment>
<evidence type="ECO:0000256" key="4">
    <source>
        <dbReference type="ARBA" id="ARBA00023136"/>
    </source>
</evidence>
<organism evidence="8 9">
    <name type="scientific">Streptomyces desertarenae</name>
    <dbReference type="NCBI Taxonomy" id="2666184"/>
    <lineage>
        <taxon>Bacteria</taxon>
        <taxon>Bacillati</taxon>
        <taxon>Actinomycetota</taxon>
        <taxon>Actinomycetes</taxon>
        <taxon>Kitasatosporales</taxon>
        <taxon>Streptomycetaceae</taxon>
        <taxon>Streptomyces</taxon>
    </lineage>
</organism>
<dbReference type="Pfam" id="PF01794">
    <property type="entry name" value="Ferric_reduct"/>
    <property type="match status" value="1"/>
</dbReference>
<proteinExistence type="predicted"/>
<reference evidence="9" key="1">
    <citation type="journal article" date="2019" name="Int. J. Syst. Evol. Microbiol.">
        <title>The Global Catalogue of Microorganisms (GCM) 10K type strain sequencing project: providing services to taxonomists for standard genome sequencing and annotation.</title>
        <authorList>
            <consortium name="The Broad Institute Genomics Platform"/>
            <consortium name="The Broad Institute Genome Sequencing Center for Infectious Disease"/>
            <person name="Wu L."/>
            <person name="Ma J."/>
        </authorList>
    </citation>
    <scope>NUCLEOTIDE SEQUENCE [LARGE SCALE GENOMIC DNA]</scope>
    <source>
        <strain evidence="9">CGMCC 4.7455</strain>
    </source>
</reference>
<evidence type="ECO:0000256" key="1">
    <source>
        <dbReference type="ARBA" id="ARBA00004141"/>
    </source>
</evidence>
<dbReference type="EMBL" id="JBHUFU010000031">
    <property type="protein sequence ID" value="MFD1833342.1"/>
    <property type="molecule type" value="Genomic_DNA"/>
</dbReference>
<dbReference type="RefSeq" id="WP_380905133.1">
    <property type="nucleotide sequence ID" value="NZ_JBHUFU010000031.1"/>
</dbReference>
<feature type="domain" description="Ferric oxidoreductase" evidence="7">
    <location>
        <begin position="106"/>
        <end position="240"/>
    </location>
</feature>
<feature type="transmembrane region" description="Helical" evidence="6">
    <location>
        <begin position="196"/>
        <end position="217"/>
    </location>
</feature>
<feature type="transmembrane region" description="Helical" evidence="6">
    <location>
        <begin position="52"/>
        <end position="72"/>
    </location>
</feature>
<feature type="region of interest" description="Disordered" evidence="5">
    <location>
        <begin position="1"/>
        <end position="31"/>
    </location>
</feature>
<sequence>MDSAPPACGHPTGKVVHPPRESGAPTMVEPPAPVKRRQWFDRSALRADLRAAVPDATAALVITAGVFAWLYARVSSGTSMTLQVMPDLADADRYWMYWLCQAFGWSGLLWAWITVVLGLVRSSARPGWLRVPAARIERWHRTTSLTTIGLMFAHAAMFFAELVRTNQDGLGWAGRLGTSFAEVFVPGFYSSGTGRIAILIGLLALYLAIPLGLAYYLRRSTGARLWRALHRFVIVVYALSVWHTLLYGTNVWYDGAFRTLVWLLQLPVAALLLARLLAPARRGERLHLRDAAGRPGAVPLAARLAGRIAAASVVVGLLVVAATGRDGGRTPGVAGAGLNVSQAQVWAGLVVLLVALCAVTYRLRPARRAPAPEDAGAAAGSGAAAPGEGRERH</sequence>
<feature type="transmembrane region" description="Helical" evidence="6">
    <location>
        <begin position="229"/>
        <end position="248"/>
    </location>
</feature>
<evidence type="ECO:0000313" key="8">
    <source>
        <dbReference type="EMBL" id="MFD1833342.1"/>
    </source>
</evidence>